<evidence type="ECO:0000259" key="1">
    <source>
        <dbReference type="SMART" id="SM00842"/>
    </source>
</evidence>
<dbReference type="PANTHER" id="PTHR32432:SF3">
    <property type="entry name" value="ETHANOLAMINE UTILIZATION PROTEIN EUTJ"/>
    <property type="match status" value="1"/>
</dbReference>
<sequence length="352" mass="38555">MLRLNSKPKKGLVGVDISSTSVKILELSVKGGRYEVVSYAIAPLPEGAVVEKNIVNPEAVSEAIQAAIEQGNPRSDAAAFAVPTASVISKVIEMDQDMNDDEREVQIRLDAEQYIPFALDEVSLDFEVLSVVPNKTNKVNVLLVATRTENVDTRNEALIYAGLTPKVADVESLTVERAFTVFENTLPIAAKVIALFDIGHSMMTLSILDHGKIVYTREHNFGGRQLTLDIQDRYGLSYAEAGRAKKEDTLPDDYESEVLHPFMDSLAQQAMRSLQLFFSASPYDEIDHVLLAGGTANLEGLAKFLQSTLGYRVTVADPFLQMTFSPQVNIKQIKQDAPSLMVACGAALRSFD</sequence>
<dbReference type="InterPro" id="IPR050696">
    <property type="entry name" value="FtsA/MreB"/>
</dbReference>
<dbReference type="RefSeq" id="WP_195771213.1">
    <property type="nucleotide sequence ID" value="NZ_VTDN01000005.1"/>
</dbReference>
<evidence type="ECO:0000313" key="2">
    <source>
        <dbReference type="EMBL" id="MEB5476915.1"/>
    </source>
</evidence>
<keyword evidence="3" id="KW-1185">Reference proteome</keyword>
<accession>A0ABU6DSV4</accession>
<organism evidence="2 3">
    <name type="scientific">Acinetobacter pollinis</name>
    <dbReference type="NCBI Taxonomy" id="2605270"/>
    <lineage>
        <taxon>Bacteria</taxon>
        <taxon>Pseudomonadati</taxon>
        <taxon>Pseudomonadota</taxon>
        <taxon>Gammaproteobacteria</taxon>
        <taxon>Moraxellales</taxon>
        <taxon>Moraxellaceae</taxon>
        <taxon>Acinetobacter</taxon>
    </lineage>
</organism>
<dbReference type="CDD" id="cd24049">
    <property type="entry name" value="ASKHA_NBD_PilM"/>
    <property type="match status" value="1"/>
</dbReference>
<evidence type="ECO:0000313" key="3">
    <source>
        <dbReference type="Proteomes" id="UP001339883"/>
    </source>
</evidence>
<gene>
    <name evidence="2" type="ORF">I2F25_07670</name>
</gene>
<dbReference type="Pfam" id="PF11104">
    <property type="entry name" value="PilM_2"/>
    <property type="match status" value="1"/>
</dbReference>
<proteinExistence type="predicted"/>
<feature type="domain" description="SHS2" evidence="1">
    <location>
        <begin position="12"/>
        <end position="179"/>
    </location>
</feature>
<dbReference type="Gene3D" id="3.30.1490.300">
    <property type="match status" value="1"/>
</dbReference>
<dbReference type="SMART" id="SM00842">
    <property type="entry name" value="FtsA"/>
    <property type="match status" value="1"/>
</dbReference>
<dbReference type="InterPro" id="IPR003494">
    <property type="entry name" value="SHS2_FtsA"/>
</dbReference>
<dbReference type="Gene3D" id="3.30.420.40">
    <property type="match status" value="2"/>
</dbReference>
<name>A0ABU6DSV4_9GAMM</name>
<dbReference type="Proteomes" id="UP001339883">
    <property type="component" value="Unassembled WGS sequence"/>
</dbReference>
<reference evidence="2 3" key="1">
    <citation type="submission" date="2019-08" db="EMBL/GenBank/DDBJ databases">
        <title>Five species of Acinetobacter isolated from floral nectar and animal pollinators.</title>
        <authorList>
            <person name="Hendry T.A."/>
        </authorList>
    </citation>
    <scope>NUCLEOTIDE SEQUENCE [LARGE SCALE GENOMIC DNA]</scope>
    <source>
        <strain evidence="2 3">MD18.27</strain>
    </source>
</reference>
<dbReference type="InterPro" id="IPR005883">
    <property type="entry name" value="PilM"/>
</dbReference>
<protein>
    <submittedName>
        <fullName evidence="2">Pilus assembly protein PilM</fullName>
    </submittedName>
</protein>
<dbReference type="NCBIfam" id="TIGR01175">
    <property type="entry name" value="pilM"/>
    <property type="match status" value="1"/>
</dbReference>
<comment type="caution">
    <text evidence="2">The sequence shown here is derived from an EMBL/GenBank/DDBJ whole genome shotgun (WGS) entry which is preliminary data.</text>
</comment>
<dbReference type="PANTHER" id="PTHR32432">
    <property type="entry name" value="CELL DIVISION PROTEIN FTSA-RELATED"/>
    <property type="match status" value="1"/>
</dbReference>
<dbReference type="InterPro" id="IPR043129">
    <property type="entry name" value="ATPase_NBD"/>
</dbReference>
<dbReference type="SUPFAM" id="SSF53067">
    <property type="entry name" value="Actin-like ATPase domain"/>
    <property type="match status" value="2"/>
</dbReference>
<dbReference type="EMBL" id="VTDN01000005">
    <property type="protein sequence ID" value="MEB5476915.1"/>
    <property type="molecule type" value="Genomic_DNA"/>
</dbReference>
<dbReference type="PIRSF" id="PIRSF019169">
    <property type="entry name" value="PilM"/>
    <property type="match status" value="1"/>
</dbReference>